<reference evidence="6" key="1">
    <citation type="journal article" date="2019" name="Int. J. Syst. Evol. Microbiol.">
        <title>The Global Catalogue of Microorganisms (GCM) 10K type strain sequencing project: providing services to taxonomists for standard genome sequencing and annotation.</title>
        <authorList>
            <consortium name="The Broad Institute Genomics Platform"/>
            <consortium name="The Broad Institute Genome Sequencing Center for Infectious Disease"/>
            <person name="Wu L."/>
            <person name="Ma J."/>
        </authorList>
    </citation>
    <scope>NUCLEOTIDE SEQUENCE [LARGE SCALE GENOMIC DNA]</scope>
    <source>
        <strain evidence="6">KCTC 32141</strain>
    </source>
</reference>
<dbReference type="CDD" id="cd00761">
    <property type="entry name" value="Glyco_tranf_GTA_type"/>
    <property type="match status" value="1"/>
</dbReference>
<dbReference type="Proteomes" id="UP001597533">
    <property type="component" value="Unassembled WGS sequence"/>
</dbReference>
<name>A0ABW5WQD1_9FLAO</name>
<evidence type="ECO:0000256" key="3">
    <source>
        <dbReference type="ARBA" id="ARBA00022679"/>
    </source>
</evidence>
<dbReference type="PANTHER" id="PTHR43630">
    <property type="entry name" value="POLY-BETA-1,6-N-ACETYL-D-GLUCOSAMINE SYNTHASE"/>
    <property type="match status" value="1"/>
</dbReference>
<evidence type="ECO:0000313" key="5">
    <source>
        <dbReference type="EMBL" id="MFD2824122.1"/>
    </source>
</evidence>
<keyword evidence="3" id="KW-0808">Transferase</keyword>
<dbReference type="InterPro" id="IPR001173">
    <property type="entry name" value="Glyco_trans_2-like"/>
</dbReference>
<keyword evidence="2" id="KW-0328">Glycosyltransferase</keyword>
<dbReference type="Gene3D" id="3.90.550.10">
    <property type="entry name" value="Spore Coat Polysaccharide Biosynthesis Protein SpsA, Chain A"/>
    <property type="match status" value="1"/>
</dbReference>
<dbReference type="Pfam" id="PF00535">
    <property type="entry name" value="Glycos_transf_2"/>
    <property type="match status" value="1"/>
</dbReference>
<dbReference type="PANTHER" id="PTHR43630:SF1">
    <property type="entry name" value="POLY-BETA-1,6-N-ACETYL-D-GLUCOSAMINE SYNTHASE"/>
    <property type="match status" value="1"/>
</dbReference>
<dbReference type="EMBL" id="JBHUOV010000007">
    <property type="protein sequence ID" value="MFD2824122.1"/>
    <property type="molecule type" value="Genomic_DNA"/>
</dbReference>
<gene>
    <name evidence="5" type="ORF">ACFS5M_10595</name>
</gene>
<protein>
    <submittedName>
        <fullName evidence="5">Glycosyltransferase family 2 protein</fullName>
    </submittedName>
</protein>
<sequence length="294" mass="33753">MLSILIPTYHYNVYPLAMQLEQQALVTGINYEIICLDDGSFSHFNTENQKINTLANCKFIEAKKNKGRTATRQKLAEIAQYQWLLFLDADTLPTHSEFIKNILTEINSDIDIIFGGIVYETTKPNKDKLLRWHYGKARESKSVFERQKAPYTSIISGSFVIKKDLFIKVNQLLLQNAYGLDILFTAHLKGLNVKVKHINNTVYHLGLETNEDYLKKTKKALDTLYQLKKSKAIRSNATKLLKTHSVLKTLGLASVFGKLIKNKTHKIEHHLMSSSPSLFLFDLYRLGYFCSLKF</sequence>
<feature type="domain" description="Glycosyltransferase 2-like" evidence="4">
    <location>
        <begin position="3"/>
        <end position="154"/>
    </location>
</feature>
<evidence type="ECO:0000313" key="6">
    <source>
        <dbReference type="Proteomes" id="UP001597533"/>
    </source>
</evidence>
<organism evidence="5 6">
    <name type="scientific">Lacinutrix iliipiscaria</name>
    <dbReference type="NCBI Taxonomy" id="1230532"/>
    <lineage>
        <taxon>Bacteria</taxon>
        <taxon>Pseudomonadati</taxon>
        <taxon>Bacteroidota</taxon>
        <taxon>Flavobacteriia</taxon>
        <taxon>Flavobacteriales</taxon>
        <taxon>Flavobacteriaceae</taxon>
        <taxon>Lacinutrix</taxon>
    </lineage>
</organism>
<dbReference type="InterPro" id="IPR029044">
    <property type="entry name" value="Nucleotide-diphossugar_trans"/>
</dbReference>
<evidence type="ECO:0000256" key="1">
    <source>
        <dbReference type="ARBA" id="ARBA00006739"/>
    </source>
</evidence>
<keyword evidence="6" id="KW-1185">Reference proteome</keyword>
<comment type="caution">
    <text evidence="5">The sequence shown here is derived from an EMBL/GenBank/DDBJ whole genome shotgun (WGS) entry which is preliminary data.</text>
</comment>
<evidence type="ECO:0000256" key="2">
    <source>
        <dbReference type="ARBA" id="ARBA00022676"/>
    </source>
</evidence>
<evidence type="ECO:0000259" key="4">
    <source>
        <dbReference type="Pfam" id="PF00535"/>
    </source>
</evidence>
<accession>A0ABW5WQD1</accession>
<dbReference type="RefSeq" id="WP_183488816.1">
    <property type="nucleotide sequence ID" value="NZ_JBHUOV010000007.1"/>
</dbReference>
<proteinExistence type="inferred from homology"/>
<dbReference type="SUPFAM" id="SSF53448">
    <property type="entry name" value="Nucleotide-diphospho-sugar transferases"/>
    <property type="match status" value="1"/>
</dbReference>
<comment type="similarity">
    <text evidence="1">Belongs to the glycosyltransferase 2 family.</text>
</comment>